<dbReference type="OrthoDB" id="9814755at2"/>
<comment type="catalytic activity">
    <reaction evidence="7">
        <text>adenosine(1518)/adenosine(1519) in 16S rRNA + 4 S-adenosyl-L-methionine = N(6)-dimethyladenosine(1518)/N(6)-dimethyladenosine(1519) in 16S rRNA + 4 S-adenosyl-L-homocysteine + 4 H(+)</text>
        <dbReference type="Rhea" id="RHEA:19609"/>
        <dbReference type="Rhea" id="RHEA-COMP:10232"/>
        <dbReference type="Rhea" id="RHEA-COMP:10233"/>
        <dbReference type="ChEBI" id="CHEBI:15378"/>
        <dbReference type="ChEBI" id="CHEBI:57856"/>
        <dbReference type="ChEBI" id="CHEBI:59789"/>
        <dbReference type="ChEBI" id="CHEBI:74411"/>
        <dbReference type="ChEBI" id="CHEBI:74493"/>
        <dbReference type="EC" id="2.1.1.182"/>
    </reaction>
</comment>
<sequence>MQSKQQIQSILAQCGAKPDKKLGQNFLFDTNLINFLISQAEIKKTDAVMEIGAGTGSLTEALAEAAGRVVAVEYDKLLGQCVSRRFKDFQNVKIICADALETKNRLNPDLISEAEKMREALGGRLILAANLPYNIASSVMINVITDSPFADQMYVTIQKEVGQRMTAQSGSKIYGPLSIIIQALGEAEILKTLPPQVFWPPPKVESVMVKFEKKLSKTARIKDISLLKEAVSLLMGHRRKTLRACCRLADGRLSQIKDWENVFQQAGINSGIRGEMLNPSEYVELSNILFDLLQNR</sequence>
<name>A0A1Q2HMD6_9BACT</name>
<evidence type="ECO:0000313" key="11">
    <source>
        <dbReference type="Proteomes" id="UP000188273"/>
    </source>
</evidence>
<dbReference type="STRING" id="1940790.L21SP3_00314"/>
<evidence type="ECO:0000256" key="7">
    <source>
        <dbReference type="HAMAP-Rule" id="MF_00607"/>
    </source>
</evidence>
<evidence type="ECO:0000256" key="5">
    <source>
        <dbReference type="ARBA" id="ARBA00022691"/>
    </source>
</evidence>
<dbReference type="GO" id="GO:0003723">
    <property type="term" value="F:RNA binding"/>
    <property type="evidence" value="ECO:0007669"/>
    <property type="project" value="UniProtKB-UniRule"/>
</dbReference>
<dbReference type="KEGG" id="pbu:L21SP3_00314"/>
<protein>
    <recommendedName>
        <fullName evidence="7">Ribosomal RNA small subunit methyltransferase A</fullName>
        <ecNumber evidence="7">2.1.1.182</ecNumber>
    </recommendedName>
    <alternativeName>
        <fullName evidence="7">16S rRNA (adenine(1518)-N(6)/adenine(1519)-N(6))-dimethyltransferase</fullName>
    </alternativeName>
    <alternativeName>
        <fullName evidence="7">16S rRNA dimethyladenosine transferase</fullName>
    </alternativeName>
    <alternativeName>
        <fullName evidence="7">16S rRNA dimethylase</fullName>
    </alternativeName>
    <alternativeName>
        <fullName evidence="7">S-adenosylmethionine-6-N', N'-adenosyl(rRNA) dimethyltransferase</fullName>
    </alternativeName>
</protein>
<comment type="function">
    <text evidence="7">Specifically dimethylates two adjacent adenosines (A1518 and A1519) in the loop of a conserved hairpin near the 3'-end of 16S rRNA in the 30S particle. May play a critical role in biogenesis of 30S subunits.</text>
</comment>
<keyword evidence="4 7" id="KW-0808">Transferase</keyword>
<dbReference type="PROSITE" id="PS51689">
    <property type="entry name" value="SAM_RNA_A_N6_MT"/>
    <property type="match status" value="1"/>
</dbReference>
<evidence type="ECO:0000256" key="3">
    <source>
        <dbReference type="ARBA" id="ARBA00022603"/>
    </source>
</evidence>
<keyword evidence="2 7" id="KW-0698">rRNA processing</keyword>
<dbReference type="SUPFAM" id="SSF53335">
    <property type="entry name" value="S-adenosyl-L-methionine-dependent methyltransferases"/>
    <property type="match status" value="1"/>
</dbReference>
<dbReference type="NCBIfam" id="TIGR00755">
    <property type="entry name" value="ksgA"/>
    <property type="match status" value="1"/>
</dbReference>
<dbReference type="GO" id="GO:0005829">
    <property type="term" value="C:cytosol"/>
    <property type="evidence" value="ECO:0007669"/>
    <property type="project" value="TreeGrafter"/>
</dbReference>
<comment type="subcellular location">
    <subcellularLocation>
        <location evidence="7">Cytoplasm</location>
    </subcellularLocation>
</comment>
<dbReference type="PROSITE" id="PS01131">
    <property type="entry name" value="RRNA_A_DIMETH"/>
    <property type="match status" value="1"/>
</dbReference>
<dbReference type="SMART" id="SM00650">
    <property type="entry name" value="rADc"/>
    <property type="match status" value="1"/>
</dbReference>
<comment type="similarity">
    <text evidence="7">Belongs to the class I-like SAM-binding methyltransferase superfamily. rRNA adenine N(6)-methyltransferase family. RsmA subfamily.</text>
</comment>
<dbReference type="InterPro" id="IPR020598">
    <property type="entry name" value="rRNA_Ade_methylase_Trfase_N"/>
</dbReference>
<dbReference type="GO" id="GO:0052908">
    <property type="term" value="F:16S rRNA (adenine(1518)-N(6)/adenine(1519)-N(6))-dimethyltransferase activity"/>
    <property type="evidence" value="ECO:0007669"/>
    <property type="project" value="UniProtKB-EC"/>
</dbReference>
<feature type="binding site" evidence="7 8">
    <location>
        <position position="52"/>
    </location>
    <ligand>
        <name>S-adenosyl-L-methionine</name>
        <dbReference type="ChEBI" id="CHEBI:59789"/>
    </ligand>
</feature>
<feature type="binding site" evidence="7 8">
    <location>
        <position position="130"/>
    </location>
    <ligand>
        <name>S-adenosyl-L-methionine</name>
        <dbReference type="ChEBI" id="CHEBI:59789"/>
    </ligand>
</feature>
<keyword evidence="11" id="KW-1185">Reference proteome</keyword>
<dbReference type="Pfam" id="PF00398">
    <property type="entry name" value="RrnaAD"/>
    <property type="match status" value="1"/>
</dbReference>
<gene>
    <name evidence="7 10" type="primary">rsmA</name>
    <name evidence="7" type="synonym">ksgA</name>
    <name evidence="10" type="ORF">L21SP3_00314</name>
</gene>
<evidence type="ECO:0000313" key="10">
    <source>
        <dbReference type="EMBL" id="AQQ08530.1"/>
    </source>
</evidence>
<dbReference type="InterPro" id="IPR020596">
    <property type="entry name" value="rRNA_Ade_Mease_Trfase_CS"/>
</dbReference>
<feature type="binding site" evidence="7 8">
    <location>
        <position position="98"/>
    </location>
    <ligand>
        <name>S-adenosyl-L-methionine</name>
        <dbReference type="ChEBI" id="CHEBI:59789"/>
    </ligand>
</feature>
<dbReference type="InterPro" id="IPR029063">
    <property type="entry name" value="SAM-dependent_MTases_sf"/>
</dbReference>
<reference evidence="11" key="1">
    <citation type="submission" date="2017-02" db="EMBL/GenBank/DDBJ databases">
        <title>Comparative genomics and description of representatives of a novel lineage of planctomycetes thriving in anoxic sediments.</title>
        <authorList>
            <person name="Spring S."/>
            <person name="Bunk B."/>
            <person name="Sproer C."/>
            <person name="Klenk H.-P."/>
        </authorList>
    </citation>
    <scope>NUCLEOTIDE SEQUENCE [LARGE SCALE GENOMIC DNA]</scope>
    <source>
        <strain evidence="11">L21-RPul-D3</strain>
    </source>
</reference>
<dbReference type="PANTHER" id="PTHR11727:SF7">
    <property type="entry name" value="DIMETHYLADENOSINE TRANSFERASE-RELATED"/>
    <property type="match status" value="1"/>
</dbReference>
<evidence type="ECO:0000259" key="9">
    <source>
        <dbReference type="SMART" id="SM00650"/>
    </source>
</evidence>
<evidence type="ECO:0000256" key="8">
    <source>
        <dbReference type="PROSITE-ProRule" id="PRU01026"/>
    </source>
</evidence>
<keyword evidence="5 7" id="KW-0949">S-adenosyl-L-methionine</keyword>
<dbReference type="HAMAP" id="MF_00607">
    <property type="entry name" value="16SrRNA_methyltr_A"/>
    <property type="match status" value="1"/>
</dbReference>
<feature type="binding site" evidence="7 8">
    <location>
        <position position="25"/>
    </location>
    <ligand>
        <name>S-adenosyl-L-methionine</name>
        <dbReference type="ChEBI" id="CHEBI:59789"/>
    </ligand>
</feature>
<dbReference type="RefSeq" id="WP_161488049.1">
    <property type="nucleotide sequence ID" value="NZ_CP019633.1"/>
</dbReference>
<keyword evidence="3 7" id="KW-0489">Methyltransferase</keyword>
<keyword evidence="1 7" id="KW-0963">Cytoplasm</keyword>
<evidence type="ECO:0000256" key="2">
    <source>
        <dbReference type="ARBA" id="ARBA00022552"/>
    </source>
</evidence>
<dbReference type="CDD" id="cd02440">
    <property type="entry name" value="AdoMet_MTases"/>
    <property type="match status" value="1"/>
</dbReference>
<dbReference type="Gene3D" id="3.40.50.150">
    <property type="entry name" value="Vaccinia Virus protein VP39"/>
    <property type="match status" value="1"/>
</dbReference>
<evidence type="ECO:0000256" key="1">
    <source>
        <dbReference type="ARBA" id="ARBA00022490"/>
    </source>
</evidence>
<dbReference type="EMBL" id="CP019633">
    <property type="protein sequence ID" value="AQQ08530.1"/>
    <property type="molecule type" value="Genomic_DNA"/>
</dbReference>
<evidence type="ECO:0000256" key="6">
    <source>
        <dbReference type="ARBA" id="ARBA00022884"/>
    </source>
</evidence>
<dbReference type="InterPro" id="IPR011530">
    <property type="entry name" value="rRNA_adenine_dimethylase"/>
</dbReference>
<feature type="binding site" evidence="7 8">
    <location>
        <position position="27"/>
    </location>
    <ligand>
        <name>S-adenosyl-L-methionine</name>
        <dbReference type="ChEBI" id="CHEBI:59789"/>
    </ligand>
</feature>
<evidence type="ECO:0000256" key="4">
    <source>
        <dbReference type="ARBA" id="ARBA00022679"/>
    </source>
</evidence>
<dbReference type="Gene3D" id="1.10.8.100">
    <property type="entry name" value="Ribosomal RNA adenine dimethylase-like, domain 2"/>
    <property type="match status" value="1"/>
</dbReference>
<accession>A0A1Q2HMD6</accession>
<dbReference type="InterPro" id="IPR001737">
    <property type="entry name" value="KsgA/Erm"/>
</dbReference>
<proteinExistence type="inferred from homology"/>
<dbReference type="Proteomes" id="UP000188273">
    <property type="component" value="Chromosome"/>
</dbReference>
<feature type="domain" description="Ribosomal RNA adenine methylase transferase N-terminal" evidence="9">
    <location>
        <begin position="32"/>
        <end position="215"/>
    </location>
</feature>
<dbReference type="PANTHER" id="PTHR11727">
    <property type="entry name" value="DIMETHYLADENOSINE TRANSFERASE"/>
    <property type="match status" value="1"/>
</dbReference>
<dbReference type="InterPro" id="IPR023165">
    <property type="entry name" value="rRNA_Ade_diMease-like_C"/>
</dbReference>
<dbReference type="EC" id="2.1.1.182" evidence="7"/>
<organism evidence="10 11">
    <name type="scientific">Sedimentisphaera cyanobacteriorum</name>
    <dbReference type="NCBI Taxonomy" id="1940790"/>
    <lineage>
        <taxon>Bacteria</taxon>
        <taxon>Pseudomonadati</taxon>
        <taxon>Planctomycetota</taxon>
        <taxon>Phycisphaerae</taxon>
        <taxon>Sedimentisphaerales</taxon>
        <taxon>Sedimentisphaeraceae</taxon>
        <taxon>Sedimentisphaera</taxon>
    </lineage>
</organism>
<feature type="binding site" evidence="7 8">
    <location>
        <position position="73"/>
    </location>
    <ligand>
        <name>S-adenosyl-L-methionine</name>
        <dbReference type="ChEBI" id="CHEBI:59789"/>
    </ligand>
</feature>
<keyword evidence="6 7" id="KW-0694">RNA-binding</keyword>
<dbReference type="AlphaFoldDB" id="A0A1Q2HMD6"/>